<sequence length="48" mass="5084">MVVLNMAHNELHGWLPTPMALAAGVAIDLSFNLFDGPVPVIIPGFSLP</sequence>
<reference evidence="1 2" key="2">
    <citation type="journal article" date="2017" name="Front. Plant Sci.">
        <title>Gene Classification and Mining of Molecular Markers Useful in Red Clover (Trifolium pratense) Breeding.</title>
        <authorList>
            <person name="Istvanek J."/>
            <person name="Dluhosova J."/>
            <person name="Dluhos P."/>
            <person name="Patkova L."/>
            <person name="Nedelnik J."/>
            <person name="Repkova J."/>
        </authorList>
    </citation>
    <scope>NUCLEOTIDE SEQUENCE [LARGE SCALE GENOMIC DNA]</scope>
    <source>
        <strain evidence="2">cv. Tatra</strain>
        <tissue evidence="1">Young leaves</tissue>
    </source>
</reference>
<dbReference type="AlphaFoldDB" id="A0A2K3KJB1"/>
<proteinExistence type="predicted"/>
<feature type="non-terminal residue" evidence="1">
    <location>
        <position position="48"/>
    </location>
</feature>
<accession>A0A2K3KJB1</accession>
<dbReference type="Proteomes" id="UP000236291">
    <property type="component" value="Unassembled WGS sequence"/>
</dbReference>
<reference evidence="1 2" key="1">
    <citation type="journal article" date="2014" name="Am. J. Bot.">
        <title>Genome assembly and annotation for red clover (Trifolium pratense; Fabaceae).</title>
        <authorList>
            <person name="Istvanek J."/>
            <person name="Jaros M."/>
            <person name="Krenek A."/>
            <person name="Repkova J."/>
        </authorList>
    </citation>
    <scope>NUCLEOTIDE SEQUENCE [LARGE SCALE GENOMIC DNA]</scope>
    <source>
        <strain evidence="2">cv. Tatra</strain>
        <tissue evidence="1">Young leaves</tissue>
    </source>
</reference>
<gene>
    <name evidence="1" type="ORF">L195_g063027</name>
</gene>
<name>A0A2K3KJB1_TRIPR</name>
<protein>
    <submittedName>
        <fullName evidence="1">Uncharacterized protein</fullName>
    </submittedName>
</protein>
<organism evidence="1 2">
    <name type="scientific">Trifolium pratense</name>
    <name type="common">Red clover</name>
    <dbReference type="NCBI Taxonomy" id="57577"/>
    <lineage>
        <taxon>Eukaryota</taxon>
        <taxon>Viridiplantae</taxon>
        <taxon>Streptophyta</taxon>
        <taxon>Embryophyta</taxon>
        <taxon>Tracheophyta</taxon>
        <taxon>Spermatophyta</taxon>
        <taxon>Magnoliopsida</taxon>
        <taxon>eudicotyledons</taxon>
        <taxon>Gunneridae</taxon>
        <taxon>Pentapetalae</taxon>
        <taxon>rosids</taxon>
        <taxon>fabids</taxon>
        <taxon>Fabales</taxon>
        <taxon>Fabaceae</taxon>
        <taxon>Papilionoideae</taxon>
        <taxon>50 kb inversion clade</taxon>
        <taxon>NPAAA clade</taxon>
        <taxon>Hologalegina</taxon>
        <taxon>IRL clade</taxon>
        <taxon>Trifolieae</taxon>
        <taxon>Trifolium</taxon>
    </lineage>
</organism>
<dbReference type="EMBL" id="ASHM01192781">
    <property type="protein sequence ID" value="PNX66362.1"/>
    <property type="molecule type" value="Genomic_DNA"/>
</dbReference>
<evidence type="ECO:0000313" key="2">
    <source>
        <dbReference type="Proteomes" id="UP000236291"/>
    </source>
</evidence>
<evidence type="ECO:0000313" key="1">
    <source>
        <dbReference type="EMBL" id="PNX66362.1"/>
    </source>
</evidence>
<comment type="caution">
    <text evidence="1">The sequence shown here is derived from an EMBL/GenBank/DDBJ whole genome shotgun (WGS) entry which is preliminary data.</text>
</comment>